<sequence length="300" mass="33125">MYINKQLVGALLAFQVIVVAVAQSTAVASNSAFEVGNVTTRTDDYIQENRRQFNATLQGYLDKMSVVTNGLELGLKVLERQKVLLLKTIQETYEKIDPLELLGLPAKYCVQQHRNELPYAQIVKTNIESCINSARNYANSMISSANTYYNYLKNYYTSTFTPNLNACAKSNSNPSLNYTLCVTSVIATVNTYIHSNRESFEAGLQSAYCSLENRLDVAASCTYTQLNSVLNSVGAATRLIHDCLSDYLESSNDNNNGTISAGCPNVVYVEVKDRAAQPRTINNPLLGLNTTANCVEVRFV</sequence>
<organism evidence="2">
    <name type="scientific">Bactrocera latifrons</name>
    <name type="common">Malaysian fruit fly</name>
    <name type="synonym">Chaetodacus latifrons</name>
    <dbReference type="NCBI Taxonomy" id="174628"/>
    <lineage>
        <taxon>Eukaryota</taxon>
        <taxon>Metazoa</taxon>
        <taxon>Ecdysozoa</taxon>
        <taxon>Arthropoda</taxon>
        <taxon>Hexapoda</taxon>
        <taxon>Insecta</taxon>
        <taxon>Pterygota</taxon>
        <taxon>Neoptera</taxon>
        <taxon>Endopterygota</taxon>
        <taxon>Diptera</taxon>
        <taxon>Brachycera</taxon>
        <taxon>Muscomorpha</taxon>
        <taxon>Tephritoidea</taxon>
        <taxon>Tephritidae</taxon>
        <taxon>Bactrocera</taxon>
        <taxon>Bactrocera</taxon>
    </lineage>
</organism>
<protein>
    <recommendedName>
        <fullName evidence="3">Protein TsetseEP domain-containing protein</fullName>
    </recommendedName>
</protein>
<evidence type="ECO:0000313" key="2">
    <source>
        <dbReference type="EMBL" id="JAI36353.1"/>
    </source>
</evidence>
<dbReference type="EMBL" id="GDHF01015961">
    <property type="protein sequence ID" value="JAI36353.1"/>
    <property type="molecule type" value="Transcribed_RNA"/>
</dbReference>
<proteinExistence type="predicted"/>
<name>A0A0K8VBU9_BACLA</name>
<evidence type="ECO:0008006" key="3">
    <source>
        <dbReference type="Google" id="ProtNLM"/>
    </source>
</evidence>
<reference evidence="2" key="1">
    <citation type="submission" date="2015-06" db="EMBL/GenBank/DDBJ databases">
        <authorList>
            <person name="Hoefler B.C."/>
            <person name="Straight P.D."/>
        </authorList>
    </citation>
    <scope>NUCLEOTIDE SEQUENCE</scope>
</reference>
<accession>A0A0K8VBU9</accession>
<gene>
    <name evidence="2" type="ORF">c0_g1_i2</name>
</gene>
<dbReference type="OrthoDB" id="7999179at2759"/>
<feature type="signal peptide" evidence="1">
    <location>
        <begin position="1"/>
        <end position="22"/>
    </location>
</feature>
<feature type="chain" id="PRO_5005521986" description="Protein TsetseEP domain-containing protein" evidence="1">
    <location>
        <begin position="23"/>
        <end position="300"/>
    </location>
</feature>
<evidence type="ECO:0000256" key="1">
    <source>
        <dbReference type="SAM" id="SignalP"/>
    </source>
</evidence>
<keyword evidence="1" id="KW-0732">Signal</keyword>
<dbReference type="AlphaFoldDB" id="A0A0K8VBU9"/>